<dbReference type="Pfam" id="PF14032">
    <property type="entry name" value="PknH_C"/>
    <property type="match status" value="1"/>
</dbReference>
<name>A0AAI8XSL0_MYCME</name>
<gene>
    <name evidence="2" type="ORF">hbim_07195</name>
</gene>
<evidence type="ECO:0000313" key="3">
    <source>
        <dbReference type="Proteomes" id="UP001241092"/>
    </source>
</evidence>
<dbReference type="EMBL" id="AP027452">
    <property type="protein sequence ID" value="BDY33220.1"/>
    <property type="molecule type" value="Genomic_DNA"/>
</dbReference>
<dbReference type="InterPro" id="IPR038232">
    <property type="entry name" value="PknH-like_Extracell_sf"/>
</dbReference>
<proteinExistence type="predicted"/>
<organism evidence="2 3">
    <name type="scientific">Mycolicibacterium mageritense</name>
    <name type="common">Mycobacterium mageritense</name>
    <dbReference type="NCBI Taxonomy" id="53462"/>
    <lineage>
        <taxon>Bacteria</taxon>
        <taxon>Bacillati</taxon>
        <taxon>Actinomycetota</taxon>
        <taxon>Actinomycetes</taxon>
        <taxon>Mycobacteriales</taxon>
        <taxon>Mycobacteriaceae</taxon>
        <taxon>Mycolicibacterium</taxon>
    </lineage>
</organism>
<dbReference type="AlphaFoldDB" id="A0AAI8XSL0"/>
<dbReference type="Gene3D" id="3.40.1000.70">
    <property type="entry name" value="PknH-like extracellular domain"/>
    <property type="match status" value="1"/>
</dbReference>
<protein>
    <recommendedName>
        <fullName evidence="1">PknH-like extracellular domain-containing protein</fullName>
    </recommendedName>
</protein>
<evidence type="ECO:0000259" key="1">
    <source>
        <dbReference type="Pfam" id="PF14032"/>
    </source>
</evidence>
<feature type="domain" description="PknH-like extracellular" evidence="1">
    <location>
        <begin position="55"/>
        <end position="238"/>
    </location>
</feature>
<evidence type="ECO:0000313" key="2">
    <source>
        <dbReference type="EMBL" id="BDY33220.1"/>
    </source>
</evidence>
<reference evidence="2" key="1">
    <citation type="submission" date="2023-03" db="EMBL/GenBank/DDBJ databases">
        <title>Draft genome sequence of a Mycolicibacterium mageritense strain H4_3_1 isolated from a hybrid biological-inorganic system reactor.</title>
        <authorList>
            <person name="Feng X."/>
            <person name="Kazama D."/>
            <person name="Sato K."/>
            <person name="Kobayashi H."/>
        </authorList>
    </citation>
    <scope>NUCLEOTIDE SEQUENCE</scope>
    <source>
        <strain evidence="2">H4_3_1</strain>
    </source>
</reference>
<sequence>MRRWRARWRAPMREAPRRGKVLRCVAGILLVALAIAACSDKGNAQEAAPKVIGDTDLDALLLKPEQVNTLMAAQGMTPHPVVTVMGDHRNLLPNLNCLGVWQVNESAIYGDGWTAMRQQLLRSPDADDWDNLVVQSIVSFPSEQDARDFYRQSADRWAKCSDHNVNINLNGQQLPKWHSGALTESNSELSMPFTRSAGEQVRACQRALAVETNVIIDVQACKPAASDVTQATMVADTIKAVIRR</sequence>
<accession>A0AAI8XSL0</accession>
<dbReference type="InterPro" id="IPR026954">
    <property type="entry name" value="PknH-like_Extracell"/>
</dbReference>
<dbReference type="Proteomes" id="UP001241092">
    <property type="component" value="Chromosome"/>
</dbReference>